<dbReference type="InterPro" id="IPR036291">
    <property type="entry name" value="NAD(P)-bd_dom_sf"/>
</dbReference>
<organism evidence="2 3">
    <name type="scientific">Micromonospora fulviviridis</name>
    <dbReference type="NCBI Taxonomy" id="47860"/>
    <lineage>
        <taxon>Bacteria</taxon>
        <taxon>Bacillati</taxon>
        <taxon>Actinomycetota</taxon>
        <taxon>Actinomycetes</taxon>
        <taxon>Micromonosporales</taxon>
        <taxon>Micromonosporaceae</taxon>
        <taxon>Micromonospora</taxon>
    </lineage>
</organism>
<dbReference type="PANTHER" id="PTHR43162">
    <property type="match status" value="1"/>
</dbReference>
<evidence type="ECO:0000313" key="3">
    <source>
        <dbReference type="Proteomes" id="UP001550348"/>
    </source>
</evidence>
<evidence type="ECO:0000313" key="2">
    <source>
        <dbReference type="EMBL" id="MEU0154124.1"/>
    </source>
</evidence>
<dbReference type="RefSeq" id="WP_355665847.1">
    <property type="nucleotide sequence ID" value="NZ_JBEXRX010000060.1"/>
</dbReference>
<dbReference type="Gene3D" id="3.40.50.720">
    <property type="entry name" value="NAD(P)-binding Rossmann-like Domain"/>
    <property type="match status" value="1"/>
</dbReference>
<dbReference type="SUPFAM" id="SSF51735">
    <property type="entry name" value="NAD(P)-binding Rossmann-fold domains"/>
    <property type="match status" value="1"/>
</dbReference>
<feature type="domain" description="NmrA-like" evidence="1">
    <location>
        <begin position="2"/>
        <end position="253"/>
    </location>
</feature>
<proteinExistence type="predicted"/>
<dbReference type="Pfam" id="PF05368">
    <property type="entry name" value="NmrA"/>
    <property type="match status" value="1"/>
</dbReference>
<dbReference type="EMBL" id="JBEXRX010000060">
    <property type="protein sequence ID" value="MEU0154124.1"/>
    <property type="molecule type" value="Genomic_DNA"/>
</dbReference>
<protein>
    <submittedName>
        <fullName evidence="2">NAD(P)H-binding protein</fullName>
    </submittedName>
</protein>
<name>A0ABV2VNZ5_9ACTN</name>
<sequence>MSGTILVTGATGRVGSELVRLLAAAGVRPRALVRDVERAREKLGDAADLVAGDLNRAADLDAALAGVERVFVLTATSRGQLTQERNAIDAAVRAGVRHVVKLSVLDAGRESPLRHGVWQGDANALLVNSAVDHTVLQLAFFMQNLFGMVAGGAIRSSAGDGRVAMVDARDVAAAAAAVLTDCPDWARNRTLVLSGPEALSFDDTAKVLAEATGVPVRHLPVPREQVAAMLRQFGAEEWYAEDVAVFNDLIAAGRVQAVTDTVRRLTGAEPRSLGDFAREFAAVFQRAAAPPPGGWQAG</sequence>
<dbReference type="Gene3D" id="3.90.25.10">
    <property type="entry name" value="UDP-galactose 4-epimerase, domain 1"/>
    <property type="match status" value="1"/>
</dbReference>
<reference evidence="2 3" key="1">
    <citation type="submission" date="2024-06" db="EMBL/GenBank/DDBJ databases">
        <title>The Natural Products Discovery Center: Release of the First 8490 Sequenced Strains for Exploring Actinobacteria Biosynthetic Diversity.</title>
        <authorList>
            <person name="Kalkreuter E."/>
            <person name="Kautsar S.A."/>
            <person name="Yang D."/>
            <person name="Bader C.D."/>
            <person name="Teijaro C.N."/>
            <person name="Fluegel L."/>
            <person name="Davis C.M."/>
            <person name="Simpson J.R."/>
            <person name="Lauterbach L."/>
            <person name="Steele A.D."/>
            <person name="Gui C."/>
            <person name="Meng S."/>
            <person name="Li G."/>
            <person name="Viehrig K."/>
            <person name="Ye F."/>
            <person name="Su P."/>
            <person name="Kiefer A.F."/>
            <person name="Nichols A."/>
            <person name="Cepeda A.J."/>
            <person name="Yan W."/>
            <person name="Fan B."/>
            <person name="Jiang Y."/>
            <person name="Adhikari A."/>
            <person name="Zheng C.-J."/>
            <person name="Schuster L."/>
            <person name="Cowan T.M."/>
            <person name="Smanski M.J."/>
            <person name="Chevrette M.G."/>
            <person name="De Carvalho L.P.S."/>
            <person name="Shen B."/>
        </authorList>
    </citation>
    <scope>NUCLEOTIDE SEQUENCE [LARGE SCALE GENOMIC DNA]</scope>
    <source>
        <strain evidence="2 3">NPDC006286</strain>
    </source>
</reference>
<dbReference type="InterPro" id="IPR051604">
    <property type="entry name" value="Ergot_Alk_Oxidoreductase"/>
</dbReference>
<dbReference type="Proteomes" id="UP001550348">
    <property type="component" value="Unassembled WGS sequence"/>
</dbReference>
<dbReference type="PANTHER" id="PTHR43162:SF1">
    <property type="entry name" value="PRESTALK A DIFFERENTIATION PROTEIN A"/>
    <property type="match status" value="1"/>
</dbReference>
<dbReference type="InterPro" id="IPR008030">
    <property type="entry name" value="NmrA-like"/>
</dbReference>
<gene>
    <name evidence="2" type="ORF">ABZ071_19745</name>
</gene>
<accession>A0ABV2VNZ5</accession>
<evidence type="ECO:0000259" key="1">
    <source>
        <dbReference type="Pfam" id="PF05368"/>
    </source>
</evidence>
<comment type="caution">
    <text evidence="2">The sequence shown here is derived from an EMBL/GenBank/DDBJ whole genome shotgun (WGS) entry which is preliminary data.</text>
</comment>
<keyword evidence="3" id="KW-1185">Reference proteome</keyword>